<gene>
    <name evidence="2" type="ORF">B5807_10003</name>
</gene>
<dbReference type="EMBL" id="KZ107849">
    <property type="protein sequence ID" value="OSS47317.1"/>
    <property type="molecule type" value="Genomic_DNA"/>
</dbReference>
<reference evidence="2 3" key="1">
    <citation type="journal article" date="2017" name="Genome Announc.">
        <title>Genome sequence of the saprophytic ascomycete Epicoccum nigrum ICMP 19927 strain isolated from New Zealand.</title>
        <authorList>
            <person name="Fokin M."/>
            <person name="Fleetwood D."/>
            <person name="Weir B.S."/>
            <person name="Villas-Boas S.G."/>
        </authorList>
    </citation>
    <scope>NUCLEOTIDE SEQUENCE [LARGE SCALE GENOMIC DNA]</scope>
    <source>
        <strain evidence="2 3">ICMP 19927</strain>
    </source>
</reference>
<evidence type="ECO:0000259" key="1">
    <source>
        <dbReference type="PROSITE" id="PS51212"/>
    </source>
</evidence>
<accession>A0A1Y2LVV9</accession>
<name>A0A1Y2LVV9_EPING</name>
<dbReference type="InterPro" id="IPR002889">
    <property type="entry name" value="WSC_carb-bd"/>
</dbReference>
<keyword evidence="3" id="KW-1185">Reference proteome</keyword>
<dbReference type="AlphaFoldDB" id="A0A1Y2LVV9"/>
<organism evidence="2 3">
    <name type="scientific">Epicoccum nigrum</name>
    <name type="common">Soil fungus</name>
    <name type="synonym">Epicoccum purpurascens</name>
    <dbReference type="NCBI Taxonomy" id="105696"/>
    <lineage>
        <taxon>Eukaryota</taxon>
        <taxon>Fungi</taxon>
        <taxon>Dikarya</taxon>
        <taxon>Ascomycota</taxon>
        <taxon>Pezizomycotina</taxon>
        <taxon>Dothideomycetes</taxon>
        <taxon>Pleosporomycetidae</taxon>
        <taxon>Pleosporales</taxon>
        <taxon>Pleosporineae</taxon>
        <taxon>Didymellaceae</taxon>
        <taxon>Epicoccum</taxon>
    </lineage>
</organism>
<dbReference type="Pfam" id="PF01822">
    <property type="entry name" value="WSC"/>
    <property type="match status" value="2"/>
</dbReference>
<dbReference type="Proteomes" id="UP000193240">
    <property type="component" value="Unassembled WGS sequence"/>
</dbReference>
<proteinExistence type="predicted"/>
<dbReference type="PROSITE" id="PS51212">
    <property type="entry name" value="WSC"/>
    <property type="match status" value="3"/>
</dbReference>
<evidence type="ECO:0000313" key="2">
    <source>
        <dbReference type="EMBL" id="OSS47317.1"/>
    </source>
</evidence>
<evidence type="ECO:0000313" key="3">
    <source>
        <dbReference type="Proteomes" id="UP000193240"/>
    </source>
</evidence>
<dbReference type="STRING" id="105696.A0A1Y2LVV9"/>
<protein>
    <recommendedName>
        <fullName evidence="1">WSC domain-containing protein</fullName>
    </recommendedName>
</protein>
<feature type="domain" description="WSC" evidence="1">
    <location>
        <begin position="941"/>
        <end position="1034"/>
    </location>
</feature>
<feature type="domain" description="WSC" evidence="1">
    <location>
        <begin position="703"/>
        <end position="800"/>
    </location>
</feature>
<dbReference type="InParanoid" id="A0A1Y2LVV9"/>
<feature type="domain" description="WSC" evidence="1">
    <location>
        <begin position="817"/>
        <end position="908"/>
    </location>
</feature>
<dbReference type="SMART" id="SM00321">
    <property type="entry name" value="WSC"/>
    <property type="match status" value="2"/>
</dbReference>
<sequence>MSLILSVVHLANALPAPMPQIPGVNVLPAFIRTSPLAVVSSRPVSSAVNVIAPMSSSAPAVGSAAGNLLGAVVNPIVSPTVTSVAVSSGTVPAASLLSANTGTGPLLGGLVGGVVVPLASPSSGSGILNGLLPVTSPLGGALTDLGGVLNNAVGGVADTVGGIASSVELRNVGGAVETVGAVVGGVAGDTLSVADNVLFGSGVSGALPTGAPLVNNLPIPGAPNVLDSALLLATDVLNSAFPLAADLLALTGDAIDTFAPLATNPFALPEDVIGTALLLATDALAIPTDVLQSGLLSATGILNDARSLPTIALAAPTGVLDNTFPTAGSDLGVGQGISLYLLTDLPSAILGSLPVNQYGDVPLSALSSLSSDVLGILPQDVLSLVDLGALPSILPTDSGNLGSLPSDATNLDAGAIIPDILGTISMAVGNFLNGRLPTDVLDVTNVLGALSTNGLGNIPVVSNLLNSGLISPTATSDLINEVLPINPLPTNILGDGLNNLPSDILDTLQPPLLGVLPGLSNIPGLTSVHGRNVLPLATALPVVSNLLADGGILGPITSGLLPAVSTSAPSVISILPGVTVGAGGGIGIDTPILDAGAGGGTIVAVPPFGIPGLLPGIPGLDAQAVPGLVSSLLPAVVGLLPSISITSSLPLTSGASVVSHIDPILNILKPSNVGLLTSVPNQVTQALNDTAQHLSPNDPNFPGWQAFGCFTSNNAFDSTLTLENAVAGTAVVDMTPKVCIARCVAQDANYASVIDNSCFCSAVAPPADAGSNQCTTSCAGDVSFVCGNRGVGAYSVFKRVIAPESLVPLPLRIGVNGYQYSGCYYGNSFIANAALVTSASKGISDCSTRVSQQNYKYAALQATTCYASNNNFAAGLEAGIGLCSTPCSGSSSEACGGTALAVNTGVDLTQLITLCTANPSAITSPALTPDTESTDPTGPEGSFIGGCVDATAFVFGALTNGRHFSNPDNNGALCYTQCSGTNFLYSLVNSASCYCSSTPPSIPAASQPDCTTPCPADLDQRCGGLSFDGTTVLGNVLGTIFILFPLQTVTNASTVRMSIHALSAAPGKLLRESPHAADP</sequence>